<protein>
    <submittedName>
        <fullName evidence="2">Uncharacterized protein</fullName>
    </submittedName>
</protein>
<reference evidence="3" key="1">
    <citation type="journal article" date="2017" name="Nature">
        <title>The sunflower genome provides insights into oil metabolism, flowering and Asterid evolution.</title>
        <authorList>
            <person name="Badouin H."/>
            <person name="Gouzy J."/>
            <person name="Grassa C.J."/>
            <person name="Murat F."/>
            <person name="Staton S.E."/>
            <person name="Cottret L."/>
            <person name="Lelandais-Briere C."/>
            <person name="Owens G.L."/>
            <person name="Carrere S."/>
            <person name="Mayjonade B."/>
            <person name="Legrand L."/>
            <person name="Gill N."/>
            <person name="Kane N.C."/>
            <person name="Bowers J.E."/>
            <person name="Hubner S."/>
            <person name="Bellec A."/>
            <person name="Berard A."/>
            <person name="Berges H."/>
            <person name="Blanchet N."/>
            <person name="Boniface M.C."/>
            <person name="Brunel D."/>
            <person name="Catrice O."/>
            <person name="Chaidir N."/>
            <person name="Claudel C."/>
            <person name="Donnadieu C."/>
            <person name="Faraut T."/>
            <person name="Fievet G."/>
            <person name="Helmstetter N."/>
            <person name="King M."/>
            <person name="Knapp S.J."/>
            <person name="Lai Z."/>
            <person name="Le Paslier M.C."/>
            <person name="Lippi Y."/>
            <person name="Lorenzon L."/>
            <person name="Mandel J.R."/>
            <person name="Marage G."/>
            <person name="Marchand G."/>
            <person name="Marquand E."/>
            <person name="Bret-Mestries E."/>
            <person name="Morien E."/>
            <person name="Nambeesan S."/>
            <person name="Nguyen T."/>
            <person name="Pegot-Espagnet P."/>
            <person name="Pouilly N."/>
            <person name="Raftis F."/>
            <person name="Sallet E."/>
            <person name="Schiex T."/>
            <person name="Thomas J."/>
            <person name="Vandecasteele C."/>
            <person name="Vares D."/>
            <person name="Vear F."/>
            <person name="Vautrin S."/>
            <person name="Crespi M."/>
            <person name="Mangin B."/>
            <person name="Burke J.M."/>
            <person name="Salse J."/>
            <person name="Munos S."/>
            <person name="Vincourt P."/>
            <person name="Rieseberg L.H."/>
            <person name="Langlade N.B."/>
        </authorList>
    </citation>
    <scope>NUCLEOTIDE SEQUENCE [LARGE SCALE GENOMIC DNA]</scope>
    <source>
        <strain evidence="3">cv. SF193</strain>
    </source>
</reference>
<evidence type="ECO:0000256" key="1">
    <source>
        <dbReference type="SAM" id="Phobius"/>
    </source>
</evidence>
<organism evidence="2 3">
    <name type="scientific">Helianthus annuus</name>
    <name type="common">Common sunflower</name>
    <dbReference type="NCBI Taxonomy" id="4232"/>
    <lineage>
        <taxon>Eukaryota</taxon>
        <taxon>Viridiplantae</taxon>
        <taxon>Streptophyta</taxon>
        <taxon>Embryophyta</taxon>
        <taxon>Tracheophyta</taxon>
        <taxon>Spermatophyta</taxon>
        <taxon>Magnoliopsida</taxon>
        <taxon>eudicotyledons</taxon>
        <taxon>Gunneridae</taxon>
        <taxon>Pentapetalae</taxon>
        <taxon>asterids</taxon>
        <taxon>campanulids</taxon>
        <taxon>Asterales</taxon>
        <taxon>Asteraceae</taxon>
        <taxon>Asteroideae</taxon>
        <taxon>Heliantheae alliance</taxon>
        <taxon>Heliantheae</taxon>
        <taxon>Helianthus</taxon>
    </lineage>
</organism>
<evidence type="ECO:0000313" key="2">
    <source>
        <dbReference type="EMBL" id="OTF91560.1"/>
    </source>
</evidence>
<keyword evidence="1" id="KW-1133">Transmembrane helix</keyword>
<feature type="transmembrane region" description="Helical" evidence="1">
    <location>
        <begin position="6"/>
        <end position="28"/>
    </location>
</feature>
<keyword evidence="1" id="KW-0812">Transmembrane</keyword>
<dbReference type="InParanoid" id="A0A251RYL4"/>
<dbReference type="EMBL" id="CM007905">
    <property type="protein sequence ID" value="OTF91560.1"/>
    <property type="molecule type" value="Genomic_DNA"/>
</dbReference>
<gene>
    <name evidence="2" type="ORF">HannXRQ_Chr16g0512071</name>
</gene>
<sequence>MGCILHIKHITCVLYPLHLILWIINLTFTNNLRFKQYLFQKDFLGQPLTTNS</sequence>
<keyword evidence="1" id="KW-0472">Membrane</keyword>
<dbReference type="Proteomes" id="UP000215914">
    <property type="component" value="Chromosome 16"/>
</dbReference>
<proteinExistence type="predicted"/>
<dbReference type="AlphaFoldDB" id="A0A251RYL4"/>
<accession>A0A251RYL4</accession>
<name>A0A251RYL4_HELAN</name>
<evidence type="ECO:0000313" key="3">
    <source>
        <dbReference type="Proteomes" id="UP000215914"/>
    </source>
</evidence>
<keyword evidence="3" id="KW-1185">Reference proteome</keyword>